<gene>
    <name evidence="1" type="ORF">AG1IA_03125</name>
</gene>
<comment type="caution">
    <text evidence="1">The sequence shown here is derived from an EMBL/GenBank/DDBJ whole genome shotgun (WGS) entry which is preliminary data.</text>
</comment>
<proteinExistence type="predicted"/>
<evidence type="ECO:0000313" key="1">
    <source>
        <dbReference type="EMBL" id="ELU42847.1"/>
    </source>
</evidence>
<dbReference type="EMBL" id="AFRT01000700">
    <property type="protein sequence ID" value="ELU42847.1"/>
    <property type="molecule type" value="Genomic_DNA"/>
</dbReference>
<reference evidence="1 2" key="1">
    <citation type="journal article" date="2013" name="Nat. Commun.">
        <title>The evolution and pathogenic mechanisms of the rice sheath blight pathogen.</title>
        <authorList>
            <person name="Zheng A."/>
            <person name="Lin R."/>
            <person name="Xu L."/>
            <person name="Qin P."/>
            <person name="Tang C."/>
            <person name="Ai P."/>
            <person name="Zhang D."/>
            <person name="Liu Y."/>
            <person name="Sun Z."/>
            <person name="Feng H."/>
            <person name="Wang Y."/>
            <person name="Chen Y."/>
            <person name="Liang X."/>
            <person name="Fu R."/>
            <person name="Li Q."/>
            <person name="Zhang J."/>
            <person name="Yu X."/>
            <person name="Xie Z."/>
            <person name="Ding L."/>
            <person name="Guan P."/>
            <person name="Tang J."/>
            <person name="Liang Y."/>
            <person name="Wang S."/>
            <person name="Deng Q."/>
            <person name="Li S."/>
            <person name="Zhu J."/>
            <person name="Wang L."/>
            <person name="Liu H."/>
            <person name="Li P."/>
        </authorList>
    </citation>
    <scope>NUCLEOTIDE SEQUENCE [LARGE SCALE GENOMIC DNA]</scope>
    <source>
        <strain evidence="2">AG-1 IA</strain>
    </source>
</reference>
<name>L8X187_THACA</name>
<organism evidence="1 2">
    <name type="scientific">Thanatephorus cucumeris (strain AG1-IA)</name>
    <name type="common">Rice sheath blight fungus</name>
    <name type="synonym">Rhizoctonia solani</name>
    <dbReference type="NCBI Taxonomy" id="983506"/>
    <lineage>
        <taxon>Eukaryota</taxon>
        <taxon>Fungi</taxon>
        <taxon>Dikarya</taxon>
        <taxon>Basidiomycota</taxon>
        <taxon>Agaricomycotina</taxon>
        <taxon>Agaricomycetes</taxon>
        <taxon>Cantharellales</taxon>
        <taxon>Ceratobasidiaceae</taxon>
        <taxon>Rhizoctonia</taxon>
        <taxon>Rhizoctonia solani AG-1</taxon>
    </lineage>
</organism>
<protein>
    <submittedName>
        <fullName evidence="1">Uncharacterized protein</fullName>
    </submittedName>
</protein>
<evidence type="ECO:0000313" key="2">
    <source>
        <dbReference type="Proteomes" id="UP000011668"/>
    </source>
</evidence>
<keyword evidence="2" id="KW-1185">Reference proteome</keyword>
<sequence>MESRLVIEESWYRLNWRCLIPNRILNRSMREGHVSPSGIPMGRQIASADWTIMLSLRSIKWSFATEPVEAAKLILGHSGRCEPTVARSITHPFPPFFL</sequence>
<dbReference type="AlphaFoldDB" id="L8X187"/>
<dbReference type="Proteomes" id="UP000011668">
    <property type="component" value="Unassembled WGS sequence"/>
</dbReference>
<accession>L8X187</accession>
<dbReference type="HOGENOM" id="CLU_2335093_0_0_1"/>